<dbReference type="InterPro" id="IPR008271">
    <property type="entry name" value="Ser/Thr_kinase_AS"/>
</dbReference>
<protein>
    <submittedName>
        <fullName evidence="7">Protein kinase</fullName>
    </submittedName>
</protein>
<evidence type="ECO:0000256" key="3">
    <source>
        <dbReference type="ARBA" id="ARBA00022777"/>
    </source>
</evidence>
<dbReference type="KEGG" id="uam:UABAM_01353"/>
<dbReference type="Gene3D" id="1.10.510.10">
    <property type="entry name" value="Transferase(Phosphotransferase) domain 1"/>
    <property type="match status" value="1"/>
</dbReference>
<evidence type="ECO:0000256" key="2">
    <source>
        <dbReference type="ARBA" id="ARBA00022741"/>
    </source>
</evidence>
<gene>
    <name evidence="7" type="ORF">UABAM_01353</name>
</gene>
<feature type="transmembrane region" description="Helical" evidence="5">
    <location>
        <begin position="731"/>
        <end position="750"/>
    </location>
</feature>
<dbReference type="InterPro" id="IPR000719">
    <property type="entry name" value="Prot_kinase_dom"/>
</dbReference>
<proteinExistence type="predicted"/>
<dbReference type="CDD" id="cd14014">
    <property type="entry name" value="STKc_PknB_like"/>
    <property type="match status" value="1"/>
</dbReference>
<dbReference type="InterPro" id="IPR011009">
    <property type="entry name" value="Kinase-like_dom_sf"/>
</dbReference>
<keyword evidence="4" id="KW-0067">ATP-binding</keyword>
<keyword evidence="5" id="KW-1133">Transmembrane helix</keyword>
<keyword evidence="2" id="KW-0547">Nucleotide-binding</keyword>
<keyword evidence="3 7" id="KW-0418">Kinase</keyword>
<evidence type="ECO:0000256" key="5">
    <source>
        <dbReference type="SAM" id="Phobius"/>
    </source>
</evidence>
<keyword evidence="5" id="KW-0472">Membrane</keyword>
<evidence type="ECO:0000313" key="7">
    <source>
        <dbReference type="EMBL" id="BBM83010.1"/>
    </source>
</evidence>
<dbReference type="OrthoDB" id="9765809at2"/>
<dbReference type="Gene3D" id="3.30.200.20">
    <property type="entry name" value="Phosphorylase Kinase, domain 1"/>
    <property type="match status" value="1"/>
</dbReference>
<evidence type="ECO:0000259" key="6">
    <source>
        <dbReference type="PROSITE" id="PS50011"/>
    </source>
</evidence>
<dbReference type="AlphaFoldDB" id="A0A5S9IL14"/>
<keyword evidence="1" id="KW-0808">Transferase</keyword>
<dbReference type="PROSITE" id="PS00108">
    <property type="entry name" value="PROTEIN_KINASE_ST"/>
    <property type="match status" value="1"/>
</dbReference>
<sequence>MQVTTEHGILIVTFTESSLNELIINTYLHKLLTIENYFAVVLDMQNVVHISPGALKVFATMTNSCCDNLSIVSVDEHLINIFKIHGCYTHKIFFNDISQARNVLRNKQVDLNAETIKNTLSSSITITDSSQLDQYSPTVIVEHSVEDQAMSNNETICAQADDLQQLWKSYADDVKNPSLTHKGKRSIDVNFFSDNNEDRTTFHNDQTVVPGHLNKPRFSCDTEIARGGMGVIFKGYQNNLQREIAIKKLIATLKNKQDKKNMFLSESMTTAYLDHPNIVPVYDLEQQNDEIHLAMKLIKGTSWAKIIQEYNVEKNLQILLQVCNAIAFAHSKEIIHCDLKPENIMIGQFGEITVMDWGVSVSMIKSSVAPHKDEVTTPMGTPIYFSPELANGKGSEIGPWTDVYLLGSILYEILTGHAPHRAKTIFLTFCSAGEGKIPEFPETAPRKLVEICRKALDPSPKKRYPNVLSLQKDIEDYLQHSKSILLTEQAQKNISQCKITDANAYDVFTEAYFDFQQALKLWSENTVAQKGREQACLQHARAAMNREEFNLAETLLQKLHDTNTKKTKLYDEIQNAKSLKKGLDIAQKLFKLSLFFLCVLVIKFVLMPFEDEAMSDIILNQVPTELRISIALFFGTFCYCFYRSKLSFTANIRISIIFQITGCFLLFIGIFLANFPDDFPAVGIFPPVLWIALINILIPYTWKEAFAAQVLVLASLGVTILYFSPNLPPNKIFSTFISQMVLVSIVSVLLRAKK</sequence>
<keyword evidence="5" id="KW-0812">Transmembrane</keyword>
<dbReference type="PROSITE" id="PS50011">
    <property type="entry name" value="PROTEIN_KINASE_DOM"/>
    <property type="match status" value="1"/>
</dbReference>
<evidence type="ECO:0000313" key="8">
    <source>
        <dbReference type="Proteomes" id="UP000326354"/>
    </source>
</evidence>
<evidence type="ECO:0000256" key="1">
    <source>
        <dbReference type="ARBA" id="ARBA00022679"/>
    </source>
</evidence>
<feature type="transmembrane region" description="Helical" evidence="5">
    <location>
        <begin position="589"/>
        <end position="606"/>
    </location>
</feature>
<reference evidence="7 8" key="1">
    <citation type="submission" date="2019-08" db="EMBL/GenBank/DDBJ databases">
        <title>Complete genome sequence of Candidatus Uab amorphum.</title>
        <authorList>
            <person name="Shiratori T."/>
            <person name="Suzuki S."/>
            <person name="Kakizawa Y."/>
            <person name="Ishida K."/>
        </authorList>
    </citation>
    <scope>NUCLEOTIDE SEQUENCE [LARGE SCALE GENOMIC DNA]</scope>
    <source>
        <strain evidence="7 8">SRT547</strain>
    </source>
</reference>
<dbReference type="GO" id="GO:0005524">
    <property type="term" value="F:ATP binding"/>
    <property type="evidence" value="ECO:0007669"/>
    <property type="project" value="UniProtKB-KW"/>
</dbReference>
<dbReference type="Proteomes" id="UP000326354">
    <property type="component" value="Chromosome"/>
</dbReference>
<dbReference type="EMBL" id="AP019860">
    <property type="protein sequence ID" value="BBM83010.1"/>
    <property type="molecule type" value="Genomic_DNA"/>
</dbReference>
<feature type="transmembrane region" description="Helical" evidence="5">
    <location>
        <begin position="626"/>
        <end position="642"/>
    </location>
</feature>
<dbReference type="PANTHER" id="PTHR43289:SF6">
    <property type="entry name" value="SERINE_THREONINE-PROTEIN KINASE NEKL-3"/>
    <property type="match status" value="1"/>
</dbReference>
<organism evidence="7 8">
    <name type="scientific">Uabimicrobium amorphum</name>
    <dbReference type="NCBI Taxonomy" id="2596890"/>
    <lineage>
        <taxon>Bacteria</taxon>
        <taxon>Pseudomonadati</taxon>
        <taxon>Planctomycetota</taxon>
        <taxon>Candidatus Uabimicrobiia</taxon>
        <taxon>Candidatus Uabimicrobiales</taxon>
        <taxon>Candidatus Uabimicrobiaceae</taxon>
        <taxon>Candidatus Uabimicrobium</taxon>
    </lineage>
</organism>
<dbReference type="PANTHER" id="PTHR43289">
    <property type="entry name" value="MITOGEN-ACTIVATED PROTEIN KINASE KINASE KINASE 20-RELATED"/>
    <property type="match status" value="1"/>
</dbReference>
<evidence type="ECO:0000256" key="4">
    <source>
        <dbReference type="ARBA" id="ARBA00022840"/>
    </source>
</evidence>
<feature type="transmembrane region" description="Helical" evidence="5">
    <location>
        <begin position="654"/>
        <end position="673"/>
    </location>
</feature>
<feature type="domain" description="Protein kinase" evidence="6">
    <location>
        <begin position="218"/>
        <end position="478"/>
    </location>
</feature>
<dbReference type="SUPFAM" id="SSF56112">
    <property type="entry name" value="Protein kinase-like (PK-like)"/>
    <property type="match status" value="1"/>
</dbReference>
<name>A0A5S9IL14_UABAM</name>
<dbReference type="Pfam" id="PF00069">
    <property type="entry name" value="Pkinase"/>
    <property type="match status" value="1"/>
</dbReference>
<feature type="transmembrane region" description="Helical" evidence="5">
    <location>
        <begin position="705"/>
        <end position="725"/>
    </location>
</feature>
<keyword evidence="8" id="KW-1185">Reference proteome</keyword>
<accession>A0A5S9IL14</accession>
<dbReference type="SMART" id="SM00220">
    <property type="entry name" value="S_TKc"/>
    <property type="match status" value="1"/>
</dbReference>
<dbReference type="RefSeq" id="WP_151967235.1">
    <property type="nucleotide sequence ID" value="NZ_AP019860.1"/>
</dbReference>
<feature type="transmembrane region" description="Helical" evidence="5">
    <location>
        <begin position="679"/>
        <end position="698"/>
    </location>
</feature>
<dbReference type="GO" id="GO:0004674">
    <property type="term" value="F:protein serine/threonine kinase activity"/>
    <property type="evidence" value="ECO:0007669"/>
    <property type="project" value="TreeGrafter"/>
</dbReference>